<feature type="region of interest" description="Disordered" evidence="2">
    <location>
        <begin position="674"/>
        <end position="735"/>
    </location>
</feature>
<feature type="region of interest" description="Disordered" evidence="2">
    <location>
        <begin position="907"/>
        <end position="930"/>
    </location>
</feature>
<keyword evidence="1" id="KW-0862">Zinc</keyword>
<dbReference type="Gene3D" id="4.10.60.10">
    <property type="entry name" value="Zinc finger, CCHC-type"/>
    <property type="match status" value="1"/>
</dbReference>
<reference evidence="4 5" key="1">
    <citation type="journal article" date="2023" name="Insect Mol. Biol.">
        <title>Genome sequencing provides insights into the evolution of gene families encoding plant cell wall-degrading enzymes in longhorned beetles.</title>
        <authorList>
            <person name="Shin N.R."/>
            <person name="Okamura Y."/>
            <person name="Kirsch R."/>
            <person name="Pauchet Y."/>
        </authorList>
    </citation>
    <scope>NUCLEOTIDE SEQUENCE [LARGE SCALE GENOMIC DNA]</scope>
    <source>
        <strain evidence="4">EAD_L_NR</strain>
    </source>
</reference>
<evidence type="ECO:0000313" key="5">
    <source>
        <dbReference type="Proteomes" id="UP001159042"/>
    </source>
</evidence>
<evidence type="ECO:0000256" key="2">
    <source>
        <dbReference type="SAM" id="MobiDB-lite"/>
    </source>
</evidence>
<gene>
    <name evidence="4" type="ORF">NQ315_012798</name>
</gene>
<sequence length="930" mass="101929">MSGEEVMELGLGDDDLLDREEASSGHATMRTSPRRGDAPLAGASRDQAATPSSVEDLARALLAGSSLTADIRKITRQQAALVVGDVAEVPASRRPEISEMEASGLGRRSLLLGHDVVDKFDPADPDSSIERWLQKIDQLGVVHGWTNYERATLAQAKLTGAARRWFFQLEDYDLTWEQWKAKLRAAFPRRREFANMLEELVNRRKQPAESITSYYHDKLALCDRVRITGADAVSCIVSGLPADLRTNAQAARCGTPDELYNSFLAGLESYRGGGSSRTVASRVQVPRREPEAQRRSMVADRVLKRCFNCQKRTDHVSRDCPQPAVDRCRACGEGGHWARECPKRRSYGQGDGQATVATRGVSSTSAQQACSFYKWGFYKKRVKAYLDTGSEQNLMAADVARRLGLTVREDGEIQALRGFGGGVVYSLGEVVCDMMLADCRIAIKALITAADLGPIELLLGLPTINGPGVTMVVRGGKTYLTTEPDMEELFRRINLEPDGRRPKVVLAEDVTIVPDAITSAKVEVIEGVPGVRYCMSRKEFPCGRSHIVIPAGILSGVDDFVKVMNVGADQIQWKRGRLVSRVQACQGSQETRLAISELDISGVIVGDVSERCKESLFELLRRKSCCFSKGDGDLGLTHLGQMQLRLTTEVPVYHRPYGLSFRERELEAGAIDLGRGAGTADSQSPQASRTEKGGAVDTPTGTNSEQQGDDFAYAPPPAGNPRRKRPRRIPGVTRRSARLLRRQVTTEGCRAQGDVEGGVLSTVLLYGDEQTAAGTSVPGEATHHTALSDGKAQPRDFDSKVLRDRIRAMDRIGRAARKMKSRYDRRRKVAASYKAGELVLWRDAAAQKAGMEISHKLANKFDGPYQVCKVLPNDRYIIGAIKGVRGYKRFTALVAVDSLRRYHSVNEVDYDSNPDSDSGESNPGGQPLAN</sequence>
<protein>
    <recommendedName>
        <fullName evidence="3">CCHC-type domain-containing protein</fullName>
    </recommendedName>
</protein>
<accession>A0AAV8VBA9</accession>
<feature type="compositionally biased region" description="Polar residues" evidence="2">
    <location>
        <begin position="919"/>
        <end position="930"/>
    </location>
</feature>
<feature type="compositionally biased region" description="Acidic residues" evidence="2">
    <location>
        <begin position="908"/>
        <end position="918"/>
    </location>
</feature>
<dbReference type="InterPro" id="IPR021109">
    <property type="entry name" value="Peptidase_aspartic_dom_sf"/>
</dbReference>
<evidence type="ECO:0000259" key="3">
    <source>
        <dbReference type="PROSITE" id="PS50158"/>
    </source>
</evidence>
<keyword evidence="1" id="KW-0863">Zinc-finger</keyword>
<dbReference type="InterPro" id="IPR036875">
    <property type="entry name" value="Znf_CCHC_sf"/>
</dbReference>
<dbReference type="CDD" id="cd00303">
    <property type="entry name" value="retropepsin_like"/>
    <property type="match status" value="1"/>
</dbReference>
<keyword evidence="1" id="KW-0479">Metal-binding</keyword>
<evidence type="ECO:0000256" key="1">
    <source>
        <dbReference type="PROSITE-ProRule" id="PRU00047"/>
    </source>
</evidence>
<keyword evidence="5" id="KW-1185">Reference proteome</keyword>
<dbReference type="PROSITE" id="PS50158">
    <property type="entry name" value="ZF_CCHC"/>
    <property type="match status" value="1"/>
</dbReference>
<dbReference type="InterPro" id="IPR001878">
    <property type="entry name" value="Znf_CCHC"/>
</dbReference>
<feature type="region of interest" description="Disordered" evidence="2">
    <location>
        <begin position="1"/>
        <end position="52"/>
    </location>
</feature>
<feature type="compositionally biased region" description="Acidic residues" evidence="2">
    <location>
        <begin position="1"/>
        <end position="18"/>
    </location>
</feature>
<organism evidence="4 5">
    <name type="scientific">Exocentrus adspersus</name>
    <dbReference type="NCBI Taxonomy" id="1586481"/>
    <lineage>
        <taxon>Eukaryota</taxon>
        <taxon>Metazoa</taxon>
        <taxon>Ecdysozoa</taxon>
        <taxon>Arthropoda</taxon>
        <taxon>Hexapoda</taxon>
        <taxon>Insecta</taxon>
        <taxon>Pterygota</taxon>
        <taxon>Neoptera</taxon>
        <taxon>Endopterygota</taxon>
        <taxon>Coleoptera</taxon>
        <taxon>Polyphaga</taxon>
        <taxon>Cucujiformia</taxon>
        <taxon>Chrysomeloidea</taxon>
        <taxon>Cerambycidae</taxon>
        <taxon>Lamiinae</taxon>
        <taxon>Acanthocinini</taxon>
        <taxon>Exocentrus</taxon>
    </lineage>
</organism>
<dbReference type="Proteomes" id="UP001159042">
    <property type="component" value="Unassembled WGS sequence"/>
</dbReference>
<dbReference type="SMART" id="SM00343">
    <property type="entry name" value="ZnF_C2HC"/>
    <property type="match status" value="2"/>
</dbReference>
<dbReference type="Gene3D" id="2.40.70.10">
    <property type="entry name" value="Acid Proteases"/>
    <property type="match status" value="1"/>
</dbReference>
<feature type="domain" description="CCHC-type" evidence="3">
    <location>
        <begin position="327"/>
        <end position="343"/>
    </location>
</feature>
<feature type="region of interest" description="Disordered" evidence="2">
    <location>
        <begin position="774"/>
        <end position="796"/>
    </location>
</feature>
<comment type="caution">
    <text evidence="4">The sequence shown here is derived from an EMBL/GenBank/DDBJ whole genome shotgun (WGS) entry which is preliminary data.</text>
</comment>
<dbReference type="GO" id="GO:0003676">
    <property type="term" value="F:nucleic acid binding"/>
    <property type="evidence" value="ECO:0007669"/>
    <property type="project" value="InterPro"/>
</dbReference>
<proteinExistence type="predicted"/>
<dbReference type="Pfam" id="PF00098">
    <property type="entry name" value="zf-CCHC"/>
    <property type="match status" value="1"/>
</dbReference>
<evidence type="ECO:0000313" key="4">
    <source>
        <dbReference type="EMBL" id="KAJ8911545.1"/>
    </source>
</evidence>
<dbReference type="EMBL" id="JANEYG010000181">
    <property type="protein sequence ID" value="KAJ8911545.1"/>
    <property type="molecule type" value="Genomic_DNA"/>
</dbReference>
<name>A0AAV8VBA9_9CUCU</name>
<dbReference type="PANTHER" id="PTHR33223:SF6">
    <property type="entry name" value="CCHC-TYPE DOMAIN-CONTAINING PROTEIN"/>
    <property type="match status" value="1"/>
</dbReference>
<dbReference type="PANTHER" id="PTHR33223">
    <property type="entry name" value="CCHC-TYPE DOMAIN-CONTAINING PROTEIN"/>
    <property type="match status" value="1"/>
</dbReference>
<dbReference type="SUPFAM" id="SSF57756">
    <property type="entry name" value="Retrovirus zinc finger-like domains"/>
    <property type="match status" value="1"/>
</dbReference>
<dbReference type="GO" id="GO:0008270">
    <property type="term" value="F:zinc ion binding"/>
    <property type="evidence" value="ECO:0007669"/>
    <property type="project" value="UniProtKB-KW"/>
</dbReference>
<dbReference type="AlphaFoldDB" id="A0AAV8VBA9"/>